<dbReference type="PANTHER" id="PTHR43002">
    <property type="entry name" value="GLYCOGEN DEBRANCHING ENZYME"/>
    <property type="match status" value="1"/>
</dbReference>
<dbReference type="Pfam" id="PF02922">
    <property type="entry name" value="CBM_48"/>
    <property type="match status" value="1"/>
</dbReference>
<dbReference type="EMBL" id="JPOS01000077">
    <property type="protein sequence ID" value="KGE86564.1"/>
    <property type="molecule type" value="Genomic_DNA"/>
</dbReference>
<dbReference type="InterPro" id="IPR013783">
    <property type="entry name" value="Ig-like_fold"/>
</dbReference>
<dbReference type="InterPro" id="IPR011840">
    <property type="entry name" value="PulA_typeI"/>
</dbReference>
<keyword evidence="4" id="KW-1185">Reference proteome</keyword>
<feature type="domain" description="Glycosyl hydrolase family 13 catalytic" evidence="2">
    <location>
        <begin position="191"/>
        <end position="569"/>
    </location>
</feature>
<dbReference type="SUPFAM" id="SSF51445">
    <property type="entry name" value="(Trans)glycosidases"/>
    <property type="match status" value="1"/>
</dbReference>
<evidence type="ECO:0000259" key="2">
    <source>
        <dbReference type="SMART" id="SM00642"/>
    </source>
</evidence>
<dbReference type="OrthoDB" id="9805159at2"/>
<dbReference type="SMART" id="SM00642">
    <property type="entry name" value="Aamy"/>
    <property type="match status" value="1"/>
</dbReference>
<comment type="similarity">
    <text evidence="1">Belongs to the glycosyl hydrolase 13 family.</text>
</comment>
<dbReference type="CDD" id="cd11341">
    <property type="entry name" value="AmyAc_Pullulanase_LD-like"/>
    <property type="match status" value="1"/>
</dbReference>
<dbReference type="Gene3D" id="2.60.40.1180">
    <property type="entry name" value="Golgi alpha-mannosidase II"/>
    <property type="match status" value="1"/>
</dbReference>
<dbReference type="Gene3D" id="2.60.40.10">
    <property type="entry name" value="Immunoglobulins"/>
    <property type="match status" value="1"/>
</dbReference>
<name>A0A098S2G5_9BACT</name>
<dbReference type="Pfam" id="PF00128">
    <property type="entry name" value="Alpha-amylase"/>
    <property type="match status" value="1"/>
</dbReference>
<dbReference type="SMR" id="A0A098S2G5"/>
<reference evidence="3 4" key="1">
    <citation type="journal article" date="2014" name="Int. J. Syst. Evol. Microbiol.">
        <title>Phaeodactylibacter xiamenensis gen. nov., sp. nov., a member of the family Saprospiraceae isolated from the marine alga Phaeodactylum tricornutum.</title>
        <authorList>
            <person name="Chen Z.Jr."/>
            <person name="Lei X."/>
            <person name="Lai Q."/>
            <person name="Li Y."/>
            <person name="Zhang B."/>
            <person name="Zhang J."/>
            <person name="Zhang H."/>
            <person name="Yang L."/>
            <person name="Zheng W."/>
            <person name="Tian Y."/>
            <person name="Yu Z."/>
            <person name="Xu H.Jr."/>
            <person name="Zheng T."/>
        </authorList>
    </citation>
    <scope>NUCLEOTIDE SEQUENCE [LARGE SCALE GENOMIC DNA]</scope>
    <source>
        <strain evidence="3 4">KD52</strain>
    </source>
</reference>
<dbReference type="InterPro" id="IPR014756">
    <property type="entry name" value="Ig_E-set"/>
</dbReference>
<evidence type="ECO:0000313" key="3">
    <source>
        <dbReference type="EMBL" id="KGE86564.1"/>
    </source>
</evidence>
<accession>A0A098S2G5</accession>
<dbReference type="InterPro" id="IPR049117">
    <property type="entry name" value="pulA_all-beta"/>
</dbReference>
<dbReference type="SUPFAM" id="SSF81296">
    <property type="entry name" value="E set domains"/>
    <property type="match status" value="1"/>
</dbReference>
<organism evidence="3 4">
    <name type="scientific">Phaeodactylibacter xiamenensis</name>
    <dbReference type="NCBI Taxonomy" id="1524460"/>
    <lineage>
        <taxon>Bacteria</taxon>
        <taxon>Pseudomonadati</taxon>
        <taxon>Bacteroidota</taxon>
        <taxon>Saprospiria</taxon>
        <taxon>Saprospirales</taxon>
        <taxon>Haliscomenobacteraceae</taxon>
        <taxon>Phaeodactylibacter</taxon>
    </lineage>
</organism>
<dbReference type="Gene3D" id="3.20.20.80">
    <property type="entry name" value="Glycosidases"/>
    <property type="match status" value="1"/>
</dbReference>
<dbReference type="Pfam" id="PF21653">
    <property type="entry name" value="pulA_all-beta"/>
    <property type="match status" value="1"/>
</dbReference>
<evidence type="ECO:0000256" key="1">
    <source>
        <dbReference type="ARBA" id="ARBA00008061"/>
    </source>
</evidence>
<protein>
    <submittedName>
        <fullName evidence="3">Pullulanase</fullName>
    </submittedName>
</protein>
<dbReference type="InterPro" id="IPR006047">
    <property type="entry name" value="GH13_cat_dom"/>
</dbReference>
<comment type="caution">
    <text evidence="3">The sequence shown here is derived from an EMBL/GenBank/DDBJ whole genome shotgun (WGS) entry which is preliminary data.</text>
</comment>
<gene>
    <name evidence="3" type="ORF">IX84_20645</name>
</gene>
<dbReference type="GO" id="GO:0005975">
    <property type="term" value="P:carbohydrate metabolic process"/>
    <property type="evidence" value="ECO:0007669"/>
    <property type="project" value="InterPro"/>
</dbReference>
<proteinExistence type="inferred from homology"/>
<dbReference type="InterPro" id="IPR013780">
    <property type="entry name" value="Glyco_hydro_b"/>
</dbReference>
<dbReference type="AlphaFoldDB" id="A0A098S2G5"/>
<dbReference type="Proteomes" id="UP000029736">
    <property type="component" value="Unassembled WGS sequence"/>
</dbReference>
<dbReference type="RefSeq" id="WP_052516230.1">
    <property type="nucleotide sequence ID" value="NZ_JBKAGJ010000025.1"/>
</dbReference>
<dbReference type="PROSITE" id="PS51257">
    <property type="entry name" value="PROKAR_LIPOPROTEIN"/>
    <property type="match status" value="1"/>
</dbReference>
<dbReference type="GO" id="GO:0004553">
    <property type="term" value="F:hydrolase activity, hydrolyzing O-glycosyl compounds"/>
    <property type="evidence" value="ECO:0007669"/>
    <property type="project" value="InterPro"/>
</dbReference>
<evidence type="ECO:0000313" key="4">
    <source>
        <dbReference type="Proteomes" id="UP000029736"/>
    </source>
</evidence>
<sequence length="669" mass="73996">MLRSFLILIATSMIVASCQSEGYLPPQYDSYDDYPVYTGNDLGLTYTPESSGFRLWSPAAQAVRLHFYSQPLGGDPTRTTEMEPAEQGTWTASFKEDLLGTFYAYQVKVEDNWREPVPGPYTKAVGTNGMRGQVIDLNATNPEGWSEDKRPPFDAITDAVVYELHIRDVSIHPESGITNKGKFLGLAETGTTTPDGTPTGLDHIADLGVTHVHILPAFDFRSIDESKPEGERRYNWGYDPQNYNVPEGSYSMDPADGASRIREFKTMVQALHNKGIRVVLDVVYNHTGFTENSLFNELVPGYYYRHNEDGSFSNASGCGNETASERAMVRKFIVESVKYWAEEYHMDGFRFDLMAIHDIETMNEVTEALADIDPSIIVYGEGWTAGDSPLPVSHRALKAKVAQMPDVAAFSDDIRDGLKGSVFEHEEKGFVSGKPGREEDVKFGIVASTAHPQVDYQKVAYSDSPWAAHPTQTMTYVSCHDNHTLWDRLALSCPDDSEEERIKMHKLALATVLTSQGTAFLHAGTEFLRTKDGVENSFESPDSINQMDWPRKAQYAGVNGYVKGLIALRKAHPAFRMRTTAEVKKHLAFLDTGESSNLIAYQIADGANGDDWSNIVVVLNGNEDYQSVNIPEGAWTIAVDGGQVSPEGLGTIEGGVLQIPGRTAMVLYQ</sequence>
<dbReference type="CDD" id="cd02860">
    <property type="entry name" value="E_set_Pullulanase"/>
    <property type="match status" value="1"/>
</dbReference>
<dbReference type="NCBIfam" id="TIGR02104">
    <property type="entry name" value="pulA_typeI"/>
    <property type="match status" value="1"/>
</dbReference>
<dbReference type="InterPro" id="IPR017853">
    <property type="entry name" value="GH"/>
</dbReference>
<dbReference type="InterPro" id="IPR004193">
    <property type="entry name" value="Glyco_hydro_13_N"/>
</dbReference>
<dbReference type="STRING" id="1524460.IX84_20645"/>